<protein>
    <submittedName>
        <fullName evidence="2">Uncharacterized protein</fullName>
    </submittedName>
</protein>
<accession>X1BIM5</accession>
<name>X1BIM5_9ZZZZ</name>
<gene>
    <name evidence="2" type="ORF">S01H4_40884</name>
</gene>
<dbReference type="AlphaFoldDB" id="X1BIM5"/>
<proteinExistence type="predicted"/>
<reference evidence="2" key="1">
    <citation type="journal article" date="2014" name="Front. Microbiol.">
        <title>High frequency of phylogenetically diverse reductive dehalogenase-homologous genes in deep subseafloor sedimentary metagenomes.</title>
        <authorList>
            <person name="Kawai M."/>
            <person name="Futagami T."/>
            <person name="Toyoda A."/>
            <person name="Takaki Y."/>
            <person name="Nishi S."/>
            <person name="Hori S."/>
            <person name="Arai W."/>
            <person name="Tsubouchi T."/>
            <person name="Morono Y."/>
            <person name="Uchiyama I."/>
            <person name="Ito T."/>
            <person name="Fujiyama A."/>
            <person name="Inagaki F."/>
            <person name="Takami H."/>
        </authorList>
    </citation>
    <scope>NUCLEOTIDE SEQUENCE</scope>
    <source>
        <strain evidence="2">Expedition CK06-06</strain>
    </source>
</reference>
<evidence type="ECO:0000313" key="2">
    <source>
        <dbReference type="EMBL" id="GAG94890.1"/>
    </source>
</evidence>
<sequence length="38" mass="4211">TKATEYKLPAIALEPIPTDEAPNAWQLPPMHKDPELLA</sequence>
<organism evidence="2">
    <name type="scientific">marine sediment metagenome</name>
    <dbReference type="NCBI Taxonomy" id="412755"/>
    <lineage>
        <taxon>unclassified sequences</taxon>
        <taxon>metagenomes</taxon>
        <taxon>ecological metagenomes</taxon>
    </lineage>
</organism>
<comment type="caution">
    <text evidence="2">The sequence shown here is derived from an EMBL/GenBank/DDBJ whole genome shotgun (WGS) entry which is preliminary data.</text>
</comment>
<evidence type="ECO:0000256" key="1">
    <source>
        <dbReference type="SAM" id="MobiDB-lite"/>
    </source>
</evidence>
<feature type="region of interest" description="Disordered" evidence="1">
    <location>
        <begin position="19"/>
        <end position="38"/>
    </location>
</feature>
<dbReference type="EMBL" id="BART01022319">
    <property type="protein sequence ID" value="GAG94890.1"/>
    <property type="molecule type" value="Genomic_DNA"/>
</dbReference>
<feature type="non-terminal residue" evidence="2">
    <location>
        <position position="1"/>
    </location>
</feature>